<name>A0ABQ5KVX5_9EUKA</name>
<evidence type="ECO:0000313" key="3">
    <source>
        <dbReference type="Proteomes" id="UP001057375"/>
    </source>
</evidence>
<evidence type="ECO:0008006" key="4">
    <source>
        <dbReference type="Google" id="ProtNLM"/>
    </source>
</evidence>
<keyword evidence="3" id="KW-1185">Reference proteome</keyword>
<evidence type="ECO:0000313" key="2">
    <source>
        <dbReference type="EMBL" id="GKT36602.1"/>
    </source>
</evidence>
<accession>A0ABQ5KVX5</accession>
<protein>
    <recommendedName>
        <fullName evidence="4">Transmembrane protein</fullName>
    </recommendedName>
</protein>
<reference evidence="2" key="1">
    <citation type="submission" date="2022-03" db="EMBL/GenBank/DDBJ databases">
        <title>Draft genome sequence of Aduncisulcus paluster, a free-living microaerophilic Fornicata.</title>
        <authorList>
            <person name="Yuyama I."/>
            <person name="Kume K."/>
            <person name="Tamura T."/>
            <person name="Inagaki Y."/>
            <person name="Hashimoto T."/>
        </authorList>
    </citation>
    <scope>NUCLEOTIDE SEQUENCE</scope>
    <source>
        <strain evidence="2">NY0171</strain>
    </source>
</reference>
<keyword evidence="1" id="KW-0812">Transmembrane</keyword>
<gene>
    <name evidence="2" type="ORF">ADUPG1_009535</name>
</gene>
<feature type="transmembrane region" description="Helical" evidence="1">
    <location>
        <begin position="614"/>
        <end position="637"/>
    </location>
</feature>
<dbReference type="Proteomes" id="UP001057375">
    <property type="component" value="Unassembled WGS sequence"/>
</dbReference>
<sequence length="667" mass="73928">MSVFCCSSDDECDSFEFCHIDAGICMECVPGTFGAMNFIPHPDSFSTILPQYKSSVKSICCYSECTDTNLQWILTQSAANACNIDEFCSFNGVCENISSHPMLHQPCGVSSNCFAPLSSFEGYEDASTDANLIFGGLTCFSGLCRPMSETSSLLFLTFVSLIIGLTFAKAVQYPLEAPSYVLNIGTDEASARYDSDLFSGDIPCKLRSFITKMQTGDNEYVWNLFNTSIVDTYFNDDDNVFGGQYHTTIVDPEITALSMLFSASNDCSISEIELYYFNTIVELIQANLTVMSRNDYGFLGGEFYTGEITYDTTKAPFKFPYDDLKDLTIVYSVYNGAKFMGEGLSLPGCIGFLQAFNFCVNGSNSYASGVASSSHTLDYTPGDVFDFETFFYNLYEPTVVDRSVIPLTLAHRIVHFYDKPSIPNPKFYDNLESEVVVTEANYYYEDVKESLVGFQMATNYFIAVAGKESDASVPSNGGTVMQNIVAQAGFAGAGYNVGFTGYQEDHVLTKDTHILVQTYYEHEVGKAVLSDGTEMSVDSDACAFLIANIPNEPDSKKTIPDEFSNYYFRVYPSRTDQTFATFVPSSDGIDANVQHCQSLVNGDVVESCIDILPAWNTGIFILSLCLSLVIVFAWWYGANYKETWNEKYQRKIAENKANGIDDIVEDF</sequence>
<keyword evidence="1" id="KW-1133">Transmembrane helix</keyword>
<keyword evidence="1" id="KW-0472">Membrane</keyword>
<proteinExistence type="predicted"/>
<dbReference type="EMBL" id="BQXS01011264">
    <property type="protein sequence ID" value="GKT36602.1"/>
    <property type="molecule type" value="Genomic_DNA"/>
</dbReference>
<organism evidence="2 3">
    <name type="scientific">Aduncisulcus paluster</name>
    <dbReference type="NCBI Taxonomy" id="2918883"/>
    <lineage>
        <taxon>Eukaryota</taxon>
        <taxon>Metamonada</taxon>
        <taxon>Carpediemonas-like organisms</taxon>
        <taxon>Aduncisulcus</taxon>
    </lineage>
</organism>
<evidence type="ECO:0000256" key="1">
    <source>
        <dbReference type="SAM" id="Phobius"/>
    </source>
</evidence>
<comment type="caution">
    <text evidence="2">The sequence shown here is derived from an EMBL/GenBank/DDBJ whole genome shotgun (WGS) entry which is preliminary data.</text>
</comment>